<sequence>MLIDYALVEESRFLRLVLEREVVRHLSQMEPAPDLSYLEENLRLQAFYVEHPNPEKLLELDNLFHALLFQLANKVQIYGWMMEGLTVHFDRVRSMSLNTIKDIKIVSDHQAIANAIASKNPDEAGSLMEKHLSRYKIDEMAIREKYPSYFK</sequence>
<dbReference type="GO" id="GO:0003677">
    <property type="term" value="F:DNA binding"/>
    <property type="evidence" value="ECO:0007669"/>
    <property type="project" value="UniProtKB-KW"/>
</dbReference>
<reference evidence="5" key="1">
    <citation type="submission" date="2019-08" db="EMBL/GenBank/DDBJ databases">
        <authorList>
            <person name="Kucharzyk K."/>
            <person name="Murdoch R.W."/>
            <person name="Higgins S."/>
            <person name="Loffler F."/>
        </authorList>
    </citation>
    <scope>NUCLEOTIDE SEQUENCE</scope>
</reference>
<accession>A0A645AGJ2</accession>
<dbReference type="EMBL" id="VSSQ01013810">
    <property type="protein sequence ID" value="MPM52320.1"/>
    <property type="molecule type" value="Genomic_DNA"/>
</dbReference>
<dbReference type="InterPro" id="IPR008920">
    <property type="entry name" value="TF_FadR/GntR_C"/>
</dbReference>
<keyword evidence="1" id="KW-0805">Transcription regulation</keyword>
<evidence type="ECO:0000313" key="5">
    <source>
        <dbReference type="EMBL" id="MPM52320.1"/>
    </source>
</evidence>
<dbReference type="Gene3D" id="1.20.120.530">
    <property type="entry name" value="GntR ligand-binding domain-like"/>
    <property type="match status" value="1"/>
</dbReference>
<keyword evidence="3" id="KW-0804">Transcription</keyword>
<organism evidence="5">
    <name type="scientific">bioreactor metagenome</name>
    <dbReference type="NCBI Taxonomy" id="1076179"/>
    <lineage>
        <taxon>unclassified sequences</taxon>
        <taxon>metagenomes</taxon>
        <taxon>ecological metagenomes</taxon>
    </lineage>
</organism>
<evidence type="ECO:0000259" key="4">
    <source>
        <dbReference type="SMART" id="SM00895"/>
    </source>
</evidence>
<evidence type="ECO:0000256" key="2">
    <source>
        <dbReference type="ARBA" id="ARBA00023125"/>
    </source>
</evidence>
<protein>
    <submittedName>
        <fullName evidence="5">HTH-type transcriptional repressor RspR</fullName>
    </submittedName>
</protein>
<evidence type="ECO:0000256" key="1">
    <source>
        <dbReference type="ARBA" id="ARBA00023015"/>
    </source>
</evidence>
<dbReference type="AlphaFoldDB" id="A0A645AGJ2"/>
<evidence type="ECO:0000256" key="3">
    <source>
        <dbReference type="ARBA" id="ARBA00023163"/>
    </source>
</evidence>
<dbReference type="Pfam" id="PF07729">
    <property type="entry name" value="FCD"/>
    <property type="match status" value="1"/>
</dbReference>
<proteinExistence type="predicted"/>
<dbReference type="SUPFAM" id="SSF48008">
    <property type="entry name" value="GntR ligand-binding domain-like"/>
    <property type="match status" value="1"/>
</dbReference>
<name>A0A645AGJ2_9ZZZZ</name>
<comment type="caution">
    <text evidence="5">The sequence shown here is derived from an EMBL/GenBank/DDBJ whole genome shotgun (WGS) entry which is preliminary data.</text>
</comment>
<feature type="domain" description="GntR C-terminal" evidence="4">
    <location>
        <begin position="10"/>
        <end position="134"/>
    </location>
</feature>
<keyword evidence="2" id="KW-0238">DNA-binding</keyword>
<dbReference type="InterPro" id="IPR011711">
    <property type="entry name" value="GntR_C"/>
</dbReference>
<dbReference type="SMART" id="SM00895">
    <property type="entry name" value="FCD"/>
    <property type="match status" value="1"/>
</dbReference>
<gene>
    <name evidence="5" type="primary">rspR_34</name>
    <name evidence="5" type="ORF">SDC9_99079</name>
</gene>